<accession>A0A0N5CU94</accession>
<proteinExistence type="predicted"/>
<reference evidence="6" key="1">
    <citation type="submission" date="2017-02" db="UniProtKB">
        <authorList>
            <consortium name="WormBaseParasite"/>
        </authorList>
    </citation>
    <scope>IDENTIFICATION</scope>
</reference>
<keyword evidence="3" id="KW-1133">Transmembrane helix</keyword>
<evidence type="ECO:0000313" key="6">
    <source>
        <dbReference type="WBParaSite" id="TCLT_0000382301-mRNA-1"/>
    </source>
</evidence>
<evidence type="ECO:0000256" key="1">
    <source>
        <dbReference type="ARBA" id="ARBA00004173"/>
    </source>
</evidence>
<dbReference type="GO" id="GO:0005739">
    <property type="term" value="C:mitochondrion"/>
    <property type="evidence" value="ECO:0007669"/>
    <property type="project" value="UniProtKB-SubCell"/>
</dbReference>
<keyword evidence="3" id="KW-0812">Transmembrane</keyword>
<reference evidence="4 5" key="2">
    <citation type="submission" date="2018-11" db="EMBL/GenBank/DDBJ databases">
        <authorList>
            <consortium name="Pathogen Informatics"/>
        </authorList>
    </citation>
    <scope>NUCLEOTIDE SEQUENCE [LARGE SCALE GENOMIC DNA]</scope>
</reference>
<comment type="subcellular location">
    <subcellularLocation>
        <location evidence="1">Mitochondrion</location>
    </subcellularLocation>
</comment>
<evidence type="ECO:0000256" key="3">
    <source>
        <dbReference type="SAM" id="Phobius"/>
    </source>
</evidence>
<keyword evidence="3" id="KW-0472">Membrane</keyword>
<protein>
    <submittedName>
        <fullName evidence="4 6">Uncharacterized protein</fullName>
    </submittedName>
</protein>
<dbReference type="PANTHER" id="PTHR21393:SF0">
    <property type="entry name" value="SMALL RIBOSOMAL SUBUNIT PROTEIN MS27"/>
    <property type="match status" value="1"/>
</dbReference>
<feature type="transmembrane region" description="Helical" evidence="3">
    <location>
        <begin position="481"/>
        <end position="503"/>
    </location>
</feature>
<dbReference type="InterPro" id="IPR019266">
    <property type="entry name" value="Ribosomal_mS27"/>
</dbReference>
<dbReference type="PANTHER" id="PTHR21393">
    <property type="entry name" value="MITOCHONDRIAL 28S RIBOSOMAL PROTEIN S27"/>
    <property type="match status" value="1"/>
</dbReference>
<keyword evidence="5" id="KW-1185">Reference proteome</keyword>
<dbReference type="Proteomes" id="UP000276776">
    <property type="component" value="Unassembled WGS sequence"/>
</dbReference>
<feature type="coiled-coil region" evidence="2">
    <location>
        <begin position="390"/>
        <end position="450"/>
    </location>
</feature>
<gene>
    <name evidence="4" type="ORF">TCLT_LOCUS3812</name>
</gene>
<name>A0A0N5CU94_THECL</name>
<sequence>MLVRCQTSLVRRISRHLSIVSRNLLTKRFAMNEEWHVRHDALRELGIEGGYEWIVAVHKKFATSRSASAVDVDAALCMAEEADQLNDVLKIVYRLRHTETTSHMLPSTAYALIRLLLKHQKDDILLAVLSDPINYGIFLDEHSACLAIDHFLESKKIADAARIVSFVMLQEMFQSTLLNWMCIYCALKWIELSDEQRVFRELTSLNFISGEDDSSKSIDEEDERIFKFPYLKNDFNDMHFDLTDPDQLVGKSLLWFSNNVLMNENDANNIRFIGSVFFGDYLMAKQIFHTTTLLSSVVEICWAKLERRIVEADSEEQLESHPSKIDMVELKALLEKVEKVNTAANLSEKILNHLLAIQCIEEENLMNIQRVAFSGWIQNRATLIKTQLEQLDLKLQINKINEERQKLRDQWEVLNFFENRSKWEDMANVKDELLKVEQRKTKSKEDLEQEYINEDSELYLMGSRDLQTRCRIRMFTLPVPIYFRVFQALSFFLLFNFCGYFAVTERLSESAHITDHDPSLALYRVYEHIGKTLPTLVNRKYVMADLNSRLQGACFDLDNVLSTVQYMKKAATNFDNIQSMLRDCVHYKQLLNYSTK</sequence>
<keyword evidence="2" id="KW-0175">Coiled coil</keyword>
<dbReference type="EMBL" id="UYYF01004267">
    <property type="protein sequence ID" value="VDN00824.1"/>
    <property type="molecule type" value="Genomic_DNA"/>
</dbReference>
<dbReference type="InterPro" id="IPR034913">
    <property type="entry name" value="mS27/PTCD2"/>
</dbReference>
<dbReference type="AlphaFoldDB" id="A0A0N5CU94"/>
<dbReference type="Pfam" id="PF10037">
    <property type="entry name" value="MRP-S27"/>
    <property type="match status" value="1"/>
</dbReference>
<dbReference type="OrthoDB" id="19830at2759"/>
<organism evidence="6">
    <name type="scientific">Thelazia callipaeda</name>
    <name type="common">Oriental eyeworm</name>
    <name type="synonym">Parasitic nematode</name>
    <dbReference type="NCBI Taxonomy" id="103827"/>
    <lineage>
        <taxon>Eukaryota</taxon>
        <taxon>Metazoa</taxon>
        <taxon>Ecdysozoa</taxon>
        <taxon>Nematoda</taxon>
        <taxon>Chromadorea</taxon>
        <taxon>Rhabditida</taxon>
        <taxon>Spirurina</taxon>
        <taxon>Spiruromorpha</taxon>
        <taxon>Thelazioidea</taxon>
        <taxon>Thelaziidae</taxon>
        <taxon>Thelazia</taxon>
    </lineage>
</organism>
<dbReference type="Pfam" id="PF10167">
    <property type="entry name" value="BORCS8"/>
    <property type="match status" value="1"/>
</dbReference>
<evidence type="ECO:0000313" key="5">
    <source>
        <dbReference type="Proteomes" id="UP000276776"/>
    </source>
</evidence>
<dbReference type="InterPro" id="IPR019320">
    <property type="entry name" value="BORCS8"/>
</dbReference>
<evidence type="ECO:0000256" key="2">
    <source>
        <dbReference type="SAM" id="Coils"/>
    </source>
</evidence>
<dbReference type="WBParaSite" id="TCLT_0000382301-mRNA-1">
    <property type="protein sequence ID" value="TCLT_0000382301-mRNA-1"/>
    <property type="gene ID" value="TCLT_0000382301"/>
</dbReference>
<dbReference type="STRING" id="103827.A0A0N5CU94"/>
<evidence type="ECO:0000313" key="4">
    <source>
        <dbReference type="EMBL" id="VDN00824.1"/>
    </source>
</evidence>
<dbReference type="OMA" id="WIMQQEM"/>